<gene>
    <name evidence="1" type="ORF">ACFQRF_11745</name>
</gene>
<dbReference type="EMBL" id="JBHTBH010000005">
    <property type="protein sequence ID" value="MFC7328417.1"/>
    <property type="molecule type" value="Genomic_DNA"/>
</dbReference>
<evidence type="ECO:0000313" key="1">
    <source>
        <dbReference type="EMBL" id="MFC7328417.1"/>
    </source>
</evidence>
<proteinExistence type="predicted"/>
<accession>A0ABW2KEQ0</accession>
<organism evidence="1 2">
    <name type="scientific">Marinactinospora rubrisoli</name>
    <dbReference type="NCBI Taxonomy" id="2715399"/>
    <lineage>
        <taxon>Bacteria</taxon>
        <taxon>Bacillati</taxon>
        <taxon>Actinomycetota</taxon>
        <taxon>Actinomycetes</taxon>
        <taxon>Streptosporangiales</taxon>
        <taxon>Nocardiopsidaceae</taxon>
        <taxon>Marinactinospora</taxon>
    </lineage>
</organism>
<keyword evidence="2" id="KW-1185">Reference proteome</keyword>
<sequence>MRLERLSVAFSGPDLIAIARRLWALELWGDVILPQEVRVDQKGVPVTADWIERYVDAGQTVAAFLDDQHHYDLIIHTDGVVHATFDFADGPSGLPAFLGSIPFEVASFGTRHDEWIGDPDPYYAAGFGNHHLPHGWACAFRGEGHRNLVSRRWLETGPWRVLRGPHDTTLVQFHDLSLDAEAALDQAVPAHEHMGISPKGGYLQTPYVYRHDLKGLYDENRHVLKIVVLGRTVPAVEMRDACAARRDNALGPDRPIDNVAFIFPDPEEARAHLPRLWPYELECWTIIDGVETRLDTDQPPEETGT</sequence>
<dbReference type="RefSeq" id="WP_379871077.1">
    <property type="nucleotide sequence ID" value="NZ_JBHTBH010000005.1"/>
</dbReference>
<reference evidence="2" key="1">
    <citation type="journal article" date="2019" name="Int. J. Syst. Evol. Microbiol.">
        <title>The Global Catalogue of Microorganisms (GCM) 10K type strain sequencing project: providing services to taxonomists for standard genome sequencing and annotation.</title>
        <authorList>
            <consortium name="The Broad Institute Genomics Platform"/>
            <consortium name="The Broad Institute Genome Sequencing Center for Infectious Disease"/>
            <person name="Wu L."/>
            <person name="Ma J."/>
        </authorList>
    </citation>
    <scope>NUCLEOTIDE SEQUENCE [LARGE SCALE GENOMIC DNA]</scope>
    <source>
        <strain evidence="2">CGMCC 4.7382</strain>
    </source>
</reference>
<dbReference type="Proteomes" id="UP001596540">
    <property type="component" value="Unassembled WGS sequence"/>
</dbReference>
<name>A0ABW2KEQ0_9ACTN</name>
<evidence type="ECO:0000313" key="2">
    <source>
        <dbReference type="Proteomes" id="UP001596540"/>
    </source>
</evidence>
<comment type="caution">
    <text evidence="1">The sequence shown here is derived from an EMBL/GenBank/DDBJ whole genome shotgun (WGS) entry which is preliminary data.</text>
</comment>
<protein>
    <submittedName>
        <fullName evidence="1">Uncharacterized protein</fullName>
    </submittedName>
</protein>